<evidence type="ECO:0000313" key="2">
    <source>
        <dbReference type="EMBL" id="KAJ3991313.1"/>
    </source>
</evidence>
<feature type="region of interest" description="Disordered" evidence="1">
    <location>
        <begin position="207"/>
        <end position="260"/>
    </location>
</feature>
<dbReference type="PRINTS" id="PR01217">
    <property type="entry name" value="PRICHEXTENSN"/>
</dbReference>
<proteinExistence type="predicted"/>
<feature type="compositionally biased region" description="Pro residues" evidence="1">
    <location>
        <begin position="298"/>
        <end position="313"/>
    </location>
</feature>
<gene>
    <name evidence="2" type="ORF">F5050DRAFT_1716192</name>
</gene>
<accession>A0ABQ8PY15</accession>
<reference evidence="2" key="1">
    <citation type="submission" date="2022-08" db="EMBL/GenBank/DDBJ databases">
        <authorList>
            <consortium name="DOE Joint Genome Institute"/>
            <person name="Min B."/>
            <person name="Riley R."/>
            <person name="Sierra-Patev S."/>
            <person name="Naranjo-Ortiz M."/>
            <person name="Looney B."/>
            <person name="Konkel Z."/>
            <person name="Slot J.C."/>
            <person name="Sakamoto Y."/>
            <person name="Steenwyk J.L."/>
            <person name="Rokas A."/>
            <person name="Carro J."/>
            <person name="Camarero S."/>
            <person name="Ferreira P."/>
            <person name="Molpeceres G."/>
            <person name="Ruiz-Duenas F.J."/>
            <person name="Serrano A."/>
            <person name="Henrissat B."/>
            <person name="Drula E."/>
            <person name="Hughes K.W."/>
            <person name="Mata J.L."/>
            <person name="Ishikawa N.K."/>
            <person name="Vargas-Isla R."/>
            <person name="Ushijima S."/>
            <person name="Smith C.A."/>
            <person name="Ahrendt S."/>
            <person name="Andreopoulos W."/>
            <person name="He G."/>
            <person name="Labutti K."/>
            <person name="Lipzen A."/>
            <person name="Ng V."/>
            <person name="Sandor L."/>
            <person name="Barry K."/>
            <person name="Martinez A.T."/>
            <person name="Xiao Y."/>
            <person name="Gibbons J.G."/>
            <person name="Terashima K."/>
            <person name="Hibbett D.S."/>
            <person name="Grigoriev I.V."/>
        </authorList>
    </citation>
    <scope>NUCLEOTIDE SEQUENCE</scope>
    <source>
        <strain evidence="2">TFB10827</strain>
    </source>
</reference>
<evidence type="ECO:0000256" key="1">
    <source>
        <dbReference type="SAM" id="MobiDB-lite"/>
    </source>
</evidence>
<feature type="compositionally biased region" description="Pro residues" evidence="1">
    <location>
        <begin position="327"/>
        <end position="337"/>
    </location>
</feature>
<dbReference type="Proteomes" id="UP001163828">
    <property type="component" value="Unassembled WGS sequence"/>
</dbReference>
<sequence>MYIPTKFISLTDPIPDRAYTPIIDHDAVSKLYEFVGAWNPRLDSGGIPTHEVEKLGPNFVAASTHFLCNRNLLGIPIQVDIVGGPYDTLKTKTGERYVIPTPTANGHILLQVDQPKIKVGNVFLDATTILKHRDRPKPSTEKRLMVVIGGVQEHIGKLVWRIHHFFKGSKSNANKWFKLVVVEFSGEVERVTDLELELLPNDVEYVRESDEGSKRKHSTADDDNEKDVNDPSDSTNNPPKGQTTRRQLKKKHANTLELDEQDLLASYSHLIERTTPCNPSKLPPGDPPSSENSATTPRNPPKLPPAIDPPSPASPENNATTPRNPLKLPPIDTPSPASPENNATTPRNPLKLPPIDPPSPASPENNATTPCNPSKLPPIDPPSPASPENNAMTPRNPSKLPPIDPPSLASPENNATTPHNPSKLPPNTLRHLNRKQASPDIHAEPYKMFLGGQDPLRCNLETEALAFLPYHPRDEEEDKDRTPLFPEEIEEEELRTFKRDSDNPDNGRASEEGLKGLKLPMSGPKLRYSVRSGQCIGRRILGTIGTRRDRMVRKAHRSEANLDLSIRMDPHYAEWFWNGFGQ</sequence>
<feature type="compositionally biased region" description="Polar residues" evidence="1">
    <location>
        <begin position="231"/>
        <end position="245"/>
    </location>
</feature>
<organism evidence="2 3">
    <name type="scientific">Lentinula boryana</name>
    <dbReference type="NCBI Taxonomy" id="40481"/>
    <lineage>
        <taxon>Eukaryota</taxon>
        <taxon>Fungi</taxon>
        <taxon>Dikarya</taxon>
        <taxon>Basidiomycota</taxon>
        <taxon>Agaricomycotina</taxon>
        <taxon>Agaricomycetes</taxon>
        <taxon>Agaricomycetidae</taxon>
        <taxon>Agaricales</taxon>
        <taxon>Marasmiineae</taxon>
        <taxon>Omphalotaceae</taxon>
        <taxon>Lentinula</taxon>
    </lineage>
</organism>
<feature type="compositionally biased region" description="Pro residues" evidence="1">
    <location>
        <begin position="351"/>
        <end position="361"/>
    </location>
</feature>
<feature type="compositionally biased region" description="Polar residues" evidence="1">
    <location>
        <begin position="410"/>
        <end position="420"/>
    </location>
</feature>
<keyword evidence="3" id="KW-1185">Reference proteome</keyword>
<feature type="compositionally biased region" description="Pro residues" evidence="1">
    <location>
        <begin position="375"/>
        <end position="385"/>
    </location>
</feature>
<feature type="region of interest" description="Disordered" evidence="1">
    <location>
        <begin position="274"/>
        <end position="430"/>
    </location>
</feature>
<dbReference type="EMBL" id="MU791075">
    <property type="protein sequence ID" value="KAJ3991313.1"/>
    <property type="molecule type" value="Genomic_DNA"/>
</dbReference>
<protein>
    <submittedName>
        <fullName evidence="2">Uncharacterized protein</fullName>
    </submittedName>
</protein>
<name>A0ABQ8PY15_9AGAR</name>
<comment type="caution">
    <text evidence="2">The sequence shown here is derived from an EMBL/GenBank/DDBJ whole genome shotgun (WGS) entry which is preliminary data.</text>
</comment>
<evidence type="ECO:0000313" key="3">
    <source>
        <dbReference type="Proteomes" id="UP001163828"/>
    </source>
</evidence>
<feature type="region of interest" description="Disordered" evidence="1">
    <location>
        <begin position="493"/>
        <end position="518"/>
    </location>
</feature>